<dbReference type="EnsemblMetazoa" id="GPPI034274-RA">
    <property type="protein sequence ID" value="GPPI034274-PA"/>
    <property type="gene ID" value="GPPI034274"/>
</dbReference>
<dbReference type="EMBL" id="JXJN01016608">
    <property type="status" value="NOT_ANNOTATED_CDS"/>
    <property type="molecule type" value="Genomic_DNA"/>
</dbReference>
<reference evidence="2" key="2">
    <citation type="submission" date="2020-05" db="UniProtKB">
        <authorList>
            <consortium name="EnsemblMetazoa"/>
        </authorList>
    </citation>
    <scope>IDENTIFICATION</scope>
    <source>
        <strain evidence="2">IAEA</strain>
    </source>
</reference>
<name>A0A1B0BLY9_9MUSC</name>
<accession>A0A1B0BLY9</accession>
<evidence type="ECO:0000313" key="3">
    <source>
        <dbReference type="Proteomes" id="UP000092460"/>
    </source>
</evidence>
<protein>
    <submittedName>
        <fullName evidence="2">Uncharacterized protein</fullName>
    </submittedName>
</protein>
<organism evidence="2 3">
    <name type="scientific">Glossina palpalis gambiensis</name>
    <dbReference type="NCBI Taxonomy" id="67801"/>
    <lineage>
        <taxon>Eukaryota</taxon>
        <taxon>Metazoa</taxon>
        <taxon>Ecdysozoa</taxon>
        <taxon>Arthropoda</taxon>
        <taxon>Hexapoda</taxon>
        <taxon>Insecta</taxon>
        <taxon>Pterygota</taxon>
        <taxon>Neoptera</taxon>
        <taxon>Endopterygota</taxon>
        <taxon>Diptera</taxon>
        <taxon>Brachycera</taxon>
        <taxon>Muscomorpha</taxon>
        <taxon>Hippoboscoidea</taxon>
        <taxon>Glossinidae</taxon>
        <taxon>Glossina</taxon>
    </lineage>
</organism>
<feature type="transmembrane region" description="Helical" evidence="1">
    <location>
        <begin position="254"/>
        <end position="272"/>
    </location>
</feature>
<dbReference type="EMBL" id="JXJN01016609">
    <property type="status" value="NOT_ANNOTATED_CDS"/>
    <property type="molecule type" value="Genomic_DNA"/>
</dbReference>
<dbReference type="Proteomes" id="UP000092460">
    <property type="component" value="Unassembled WGS sequence"/>
</dbReference>
<sequence>MAVKFGGAWKLVAHLTVTKGGNLCLNWGTKIVGFIGSLCAIVFLAMCILLDGRTACASCVSNGFRMSVDWCPSAVQLSATAGWRSPVCQFFLKTGLAELSQECSRHVNLFSSWFASLRICSNDKGYKDDSAAKWALMSFALIPFGMGFSLKGHRSRIRGFVNTKFCSVDYILSKILKVLREVVYLNARVASFTYLGAGKFLIVLVDVSTTSSQSFSNISYVLLCSSCPLFSGTYDSSSESVCIVLPTRFLLLRYLSFNLTYCAPEIIVFLLIRRIPGQIPLYLPQSFCWTLEMVQEFSGVYSFYTAAFLIKSPSDTNLPLHVIQTVATL</sequence>
<keyword evidence="3" id="KW-1185">Reference proteome</keyword>
<keyword evidence="1" id="KW-0472">Membrane</keyword>
<keyword evidence="1" id="KW-1133">Transmembrane helix</keyword>
<keyword evidence="1" id="KW-0812">Transmembrane</keyword>
<evidence type="ECO:0000313" key="2">
    <source>
        <dbReference type="EnsemblMetazoa" id="GPPI034274-PA"/>
    </source>
</evidence>
<feature type="transmembrane region" description="Helical" evidence="1">
    <location>
        <begin position="31"/>
        <end position="50"/>
    </location>
</feature>
<proteinExistence type="predicted"/>
<dbReference type="AlphaFoldDB" id="A0A1B0BLY9"/>
<dbReference type="VEuPathDB" id="VectorBase:GPPI034274"/>
<reference evidence="3" key="1">
    <citation type="submission" date="2015-01" db="EMBL/GenBank/DDBJ databases">
        <authorList>
            <person name="Aksoy S."/>
            <person name="Warren W."/>
            <person name="Wilson R.K."/>
        </authorList>
    </citation>
    <scope>NUCLEOTIDE SEQUENCE [LARGE SCALE GENOMIC DNA]</scope>
    <source>
        <strain evidence="3">IAEA</strain>
    </source>
</reference>
<evidence type="ECO:0000256" key="1">
    <source>
        <dbReference type="SAM" id="Phobius"/>
    </source>
</evidence>